<reference evidence="1" key="1">
    <citation type="submission" date="2020-08" db="EMBL/GenBank/DDBJ databases">
        <title>A bifunctional nitrone conjugated secondary metabolite targeting the ribosome.</title>
        <authorList>
            <person name="Limbrick E.M."/>
            <person name="Graf M."/>
            <person name="Derewacz D.K."/>
            <person name="Nguyen F."/>
            <person name="Spraggins J.M."/>
            <person name="Wieland M."/>
            <person name="Ynigez-Gutierrez A.E."/>
            <person name="Reisman B.J."/>
            <person name="Zinshteyn B."/>
            <person name="McCulloch K."/>
            <person name="Iverson T.M."/>
            <person name="Green R."/>
            <person name="Wilson D.N."/>
            <person name="Bachmann B.O."/>
        </authorList>
    </citation>
    <scope>NUCLEOTIDE SEQUENCE</scope>
    <source>
        <strain evidence="1">Africana</strain>
    </source>
</reference>
<accession>A0A7D6CC62</accession>
<evidence type="ECO:0000313" key="1">
    <source>
        <dbReference type="EMBL" id="QLJ99225.1"/>
    </source>
</evidence>
<gene>
    <name evidence="1" type="ORF">HZU44_03405</name>
</gene>
<organism evidence="1">
    <name type="scientific">Micromonospora carbonacea</name>
    <dbReference type="NCBI Taxonomy" id="47853"/>
    <lineage>
        <taxon>Bacteria</taxon>
        <taxon>Bacillati</taxon>
        <taxon>Actinomycetota</taxon>
        <taxon>Actinomycetes</taxon>
        <taxon>Micromonosporales</taxon>
        <taxon>Micromonosporaceae</taxon>
        <taxon>Micromonospora</taxon>
    </lineage>
</organism>
<sequence>MSVSMTQTMVDPTNAVNKRTVQSAVVEGRTLELRVGDIDGVQYAWTRLVDSQNGDIIWINQTTDGGNTWNSFGKRTIQAGGRNYTDALRTNSSNKVKMQAWTQLTSGNKYNTAAW</sequence>
<proteinExistence type="predicted"/>
<name>A0A7D6CC62_9ACTN</name>
<dbReference type="EMBL" id="CP058905">
    <property type="protein sequence ID" value="QLJ99225.1"/>
    <property type="molecule type" value="Genomic_DNA"/>
</dbReference>
<dbReference type="AlphaFoldDB" id="A0A7D6CC62"/>
<protein>
    <submittedName>
        <fullName evidence="1">Uncharacterized protein</fullName>
    </submittedName>
</protein>